<organism evidence="1 2">
    <name type="scientific">Gossypium barbadense</name>
    <name type="common">Sea Island cotton</name>
    <name type="synonym">Hibiscus barbadensis</name>
    <dbReference type="NCBI Taxonomy" id="3634"/>
    <lineage>
        <taxon>Eukaryota</taxon>
        <taxon>Viridiplantae</taxon>
        <taxon>Streptophyta</taxon>
        <taxon>Embryophyta</taxon>
        <taxon>Tracheophyta</taxon>
        <taxon>Spermatophyta</taxon>
        <taxon>Magnoliopsida</taxon>
        <taxon>eudicotyledons</taxon>
        <taxon>Gunneridae</taxon>
        <taxon>Pentapetalae</taxon>
        <taxon>rosids</taxon>
        <taxon>malvids</taxon>
        <taxon>Malvales</taxon>
        <taxon>Malvaceae</taxon>
        <taxon>Malvoideae</taxon>
        <taxon>Gossypium</taxon>
    </lineage>
</organism>
<dbReference type="EMBL" id="KZ663323">
    <property type="protein sequence ID" value="PPS13653.1"/>
    <property type="molecule type" value="Genomic_DNA"/>
</dbReference>
<evidence type="ECO:0000313" key="2">
    <source>
        <dbReference type="Proteomes" id="UP000239757"/>
    </source>
</evidence>
<reference evidence="1 2" key="1">
    <citation type="submission" date="2015-01" db="EMBL/GenBank/DDBJ databases">
        <title>Genome of allotetraploid Gossypium barbadense reveals genomic plasticity and fiber elongation in cotton evolution.</title>
        <authorList>
            <person name="Chen X."/>
            <person name="Liu X."/>
            <person name="Zhao B."/>
            <person name="Zheng H."/>
            <person name="Hu Y."/>
            <person name="Lu G."/>
            <person name="Yang C."/>
            <person name="Chen J."/>
            <person name="Shan C."/>
            <person name="Zhang L."/>
            <person name="Zhou Y."/>
            <person name="Wang L."/>
            <person name="Guo W."/>
            <person name="Bai Y."/>
            <person name="Ruan J."/>
            <person name="Shangguan X."/>
            <person name="Mao Y."/>
            <person name="Jiang J."/>
            <person name="Zhu Y."/>
            <person name="Lei J."/>
            <person name="Kang H."/>
            <person name="Chen S."/>
            <person name="He X."/>
            <person name="Wang R."/>
            <person name="Wang Y."/>
            <person name="Chen J."/>
            <person name="Wang L."/>
            <person name="Yu S."/>
            <person name="Wang B."/>
            <person name="Wei J."/>
            <person name="Song S."/>
            <person name="Lu X."/>
            <person name="Gao Z."/>
            <person name="Gu W."/>
            <person name="Deng X."/>
            <person name="Ma D."/>
            <person name="Wang S."/>
            <person name="Liang W."/>
            <person name="Fang L."/>
            <person name="Cai C."/>
            <person name="Zhu X."/>
            <person name="Zhou B."/>
            <person name="Zhang Y."/>
            <person name="Chen Z."/>
            <person name="Xu S."/>
            <person name="Zhu R."/>
            <person name="Wang S."/>
            <person name="Zhang T."/>
            <person name="Zhao G."/>
        </authorList>
    </citation>
    <scope>NUCLEOTIDE SEQUENCE [LARGE SCALE GENOMIC DNA]</scope>
    <source>
        <strain evidence="2">cv. Xinhai21</strain>
        <tissue evidence="1">Leaf</tissue>
    </source>
</reference>
<proteinExistence type="predicted"/>
<name>A0A2P5YDG4_GOSBA</name>
<dbReference type="Proteomes" id="UP000239757">
    <property type="component" value="Unassembled WGS sequence"/>
</dbReference>
<protein>
    <submittedName>
        <fullName evidence="1">Uncharacterized protein</fullName>
    </submittedName>
</protein>
<sequence length="413" mass="47421">MKQSLFKLETRSKSTHELCSSNNKGPIYEERRLRVEELDEWQTHKLRTHDKPKPCHDKLNISPNQLKVGDKVLLDTADPRIATSELNGEIPLTVLSIFPYDTVKVIHPKFVQALLTTDPWGLFFEIVKPTYLELTIKIYSTFHLQVVISEFDDPGTVQFCLSELVRQLSVPEFNVALGLYTKEFMDDDDFDTLHLHIHLSPSNCWRALVPTSATYDPSQSKASAFTPSLRYLHAFLAQALTGRRSDIGEESSPLALFHPPQYLLVQSAEEEDLEDITDDVPPQHEDPPSQPLPIHHLVRAMASYSDISERLTQFDYKGLQSSSSPRNLKLHWKWFSTTAMSWSTTTITSSLDIVVLEPNLYHHQSILLQSYVCRGRLFSITPIQGVHSSFRKFHFSPYVMILYLYHRISNFVH</sequence>
<dbReference type="AlphaFoldDB" id="A0A2P5YDG4"/>
<dbReference type="OrthoDB" id="1685790at2759"/>
<gene>
    <name evidence="1" type="ORF">GOBAR_AA06924</name>
</gene>
<evidence type="ECO:0000313" key="1">
    <source>
        <dbReference type="EMBL" id="PPS13653.1"/>
    </source>
</evidence>
<accession>A0A2P5YDG4</accession>